<dbReference type="Proteomes" id="UP001281410">
    <property type="component" value="Unassembled WGS sequence"/>
</dbReference>
<dbReference type="PANTHER" id="PTHR45125">
    <property type="entry name" value="F21J9.4-RELATED"/>
    <property type="match status" value="1"/>
</dbReference>
<comment type="caution">
    <text evidence="1">The sequence shown here is derived from an EMBL/GenBank/DDBJ whole genome shotgun (WGS) entry which is preliminary data.</text>
</comment>
<dbReference type="EMBL" id="JANJYJ010000001">
    <property type="protein sequence ID" value="KAK3228672.1"/>
    <property type="molecule type" value="Genomic_DNA"/>
</dbReference>
<dbReference type="AlphaFoldDB" id="A0AAE0B3G2"/>
<accession>A0AAE0B3G2</accession>
<proteinExistence type="predicted"/>
<name>A0AAE0B3G2_9ROSI</name>
<gene>
    <name evidence="1" type="ORF">Dsin_000553</name>
</gene>
<evidence type="ECO:0000313" key="1">
    <source>
        <dbReference type="EMBL" id="KAK3228672.1"/>
    </source>
</evidence>
<keyword evidence="2" id="KW-1185">Reference proteome</keyword>
<evidence type="ECO:0000313" key="2">
    <source>
        <dbReference type="Proteomes" id="UP001281410"/>
    </source>
</evidence>
<dbReference type="PANTHER" id="PTHR45125:SF36">
    <property type="entry name" value="BNAC01G27460D PROTEIN"/>
    <property type="match status" value="1"/>
</dbReference>
<protein>
    <submittedName>
        <fullName evidence="1">Uncharacterized protein</fullName>
    </submittedName>
</protein>
<sequence>MTSRTSSYLHAEDTHICHVYLDTSQNPIIDTNQSKDMFWSRVETDCNNTKPENIGESRGKRSLQCRMQTILSAVGKLRGCIRHIESLNPSGASEADIANIC</sequence>
<organism evidence="1 2">
    <name type="scientific">Dipteronia sinensis</name>
    <dbReference type="NCBI Taxonomy" id="43782"/>
    <lineage>
        <taxon>Eukaryota</taxon>
        <taxon>Viridiplantae</taxon>
        <taxon>Streptophyta</taxon>
        <taxon>Embryophyta</taxon>
        <taxon>Tracheophyta</taxon>
        <taxon>Spermatophyta</taxon>
        <taxon>Magnoliopsida</taxon>
        <taxon>eudicotyledons</taxon>
        <taxon>Gunneridae</taxon>
        <taxon>Pentapetalae</taxon>
        <taxon>rosids</taxon>
        <taxon>malvids</taxon>
        <taxon>Sapindales</taxon>
        <taxon>Sapindaceae</taxon>
        <taxon>Hippocastanoideae</taxon>
        <taxon>Acereae</taxon>
        <taxon>Dipteronia</taxon>
    </lineage>
</organism>
<reference evidence="1" key="1">
    <citation type="journal article" date="2023" name="Plant J.">
        <title>Genome sequences and population genomics provide insights into the demographic history, inbreeding, and mutation load of two 'living fossil' tree species of Dipteronia.</title>
        <authorList>
            <person name="Feng Y."/>
            <person name="Comes H.P."/>
            <person name="Chen J."/>
            <person name="Zhu S."/>
            <person name="Lu R."/>
            <person name="Zhang X."/>
            <person name="Li P."/>
            <person name="Qiu J."/>
            <person name="Olsen K.M."/>
            <person name="Qiu Y."/>
        </authorList>
    </citation>
    <scope>NUCLEOTIDE SEQUENCE</scope>
    <source>
        <strain evidence="1">NBL</strain>
    </source>
</reference>